<dbReference type="Gene3D" id="1.10.4040.10">
    <property type="entry name" value="Penicillinase repressor domain"/>
    <property type="match status" value="1"/>
</dbReference>
<reference evidence="5 6" key="1">
    <citation type="submission" date="2023-04" db="EMBL/GenBank/DDBJ databases">
        <authorList>
            <person name="Hsu D."/>
        </authorList>
    </citation>
    <scope>NUCLEOTIDE SEQUENCE [LARGE SCALE GENOMIC DNA]</scope>
    <source>
        <strain evidence="5 6">MK1</strain>
    </source>
</reference>
<dbReference type="Gene3D" id="1.10.10.10">
    <property type="entry name" value="Winged helix-like DNA-binding domain superfamily/Winged helix DNA-binding domain"/>
    <property type="match status" value="1"/>
</dbReference>
<evidence type="ECO:0000256" key="3">
    <source>
        <dbReference type="ARBA" id="ARBA00023125"/>
    </source>
</evidence>
<evidence type="ECO:0000313" key="5">
    <source>
        <dbReference type="EMBL" id="WRO21751.1"/>
    </source>
</evidence>
<evidence type="ECO:0000256" key="1">
    <source>
        <dbReference type="ARBA" id="ARBA00011046"/>
    </source>
</evidence>
<evidence type="ECO:0000313" key="6">
    <source>
        <dbReference type="Proteomes" id="UP001329915"/>
    </source>
</evidence>
<dbReference type="PIRSF" id="PIRSF019455">
    <property type="entry name" value="CopR_AtkY"/>
    <property type="match status" value="1"/>
</dbReference>
<dbReference type="GO" id="GO:0003677">
    <property type="term" value="F:DNA binding"/>
    <property type="evidence" value="ECO:0007669"/>
    <property type="project" value="UniProtKB-KW"/>
</dbReference>
<keyword evidence="4" id="KW-0804">Transcription</keyword>
<dbReference type="EMBL" id="CP121694">
    <property type="protein sequence ID" value="WRO21751.1"/>
    <property type="molecule type" value="Genomic_DNA"/>
</dbReference>
<evidence type="ECO:0000256" key="4">
    <source>
        <dbReference type="ARBA" id="ARBA00023163"/>
    </source>
</evidence>
<dbReference type="KEGG" id="dbc:MFMK1_001568"/>
<name>A0AAU0UNG1_9FIRM</name>
<dbReference type="SUPFAM" id="SSF46785">
    <property type="entry name" value="Winged helix' DNA-binding domain"/>
    <property type="match status" value="1"/>
</dbReference>
<dbReference type="GO" id="GO:0045892">
    <property type="term" value="P:negative regulation of DNA-templated transcription"/>
    <property type="evidence" value="ECO:0007669"/>
    <property type="project" value="InterPro"/>
</dbReference>
<keyword evidence="3" id="KW-0238">DNA-binding</keyword>
<gene>
    <name evidence="5" type="ORF">MFMK1_001568</name>
</gene>
<comment type="similarity">
    <text evidence="1">Belongs to the BlaI transcriptional regulatory family.</text>
</comment>
<protein>
    <submittedName>
        <fullName evidence="5">BlaI/MecI/CopY family transcriptional regulator</fullName>
    </submittedName>
</protein>
<organism evidence="5 6">
    <name type="scientific">Metallumcola ferriviriculae</name>
    <dbReference type="NCBI Taxonomy" id="3039180"/>
    <lineage>
        <taxon>Bacteria</taxon>
        <taxon>Bacillati</taxon>
        <taxon>Bacillota</taxon>
        <taxon>Clostridia</taxon>
        <taxon>Neomoorellales</taxon>
        <taxon>Desulfitibacteraceae</taxon>
        <taxon>Metallumcola</taxon>
    </lineage>
</organism>
<keyword evidence="6" id="KW-1185">Reference proteome</keyword>
<dbReference type="InterPro" id="IPR005650">
    <property type="entry name" value="BlaI_family"/>
</dbReference>
<proteinExistence type="inferred from homology"/>
<sequence length="124" mass="14405">MKDIPKISEAEWEVLRVLWEKTPCTASEIIEALANDTKWKPTTVKTLLARLVKKNAVGYRNVDRTYSYFPLVTKTECIRVENKSFLQRVYGGALKPMLVQFIRDEKLTADDIKDLKQLLDERSE</sequence>
<dbReference type="Proteomes" id="UP001329915">
    <property type="component" value="Chromosome"/>
</dbReference>
<accession>A0AAU0UNG1</accession>
<evidence type="ECO:0000256" key="2">
    <source>
        <dbReference type="ARBA" id="ARBA00023015"/>
    </source>
</evidence>
<keyword evidence="2" id="KW-0805">Transcription regulation</keyword>
<dbReference type="Pfam" id="PF03965">
    <property type="entry name" value="Penicillinase_R"/>
    <property type="match status" value="1"/>
</dbReference>
<dbReference type="InterPro" id="IPR036388">
    <property type="entry name" value="WH-like_DNA-bd_sf"/>
</dbReference>
<dbReference type="AlphaFoldDB" id="A0AAU0UNG1"/>
<dbReference type="InterPro" id="IPR036390">
    <property type="entry name" value="WH_DNA-bd_sf"/>
</dbReference>
<dbReference type="RefSeq" id="WP_366924580.1">
    <property type="nucleotide sequence ID" value="NZ_CP121694.1"/>
</dbReference>